<dbReference type="OrthoDB" id="1494501at2"/>
<dbReference type="InterPro" id="IPR009776">
    <property type="entry name" value="Spore_0_M"/>
</dbReference>
<dbReference type="RefSeq" id="WP_099147931.1">
    <property type="nucleotide sequence ID" value="NZ_PDUD01000001.1"/>
</dbReference>
<reference evidence="1 2" key="1">
    <citation type="submission" date="2017-10" db="EMBL/GenBank/DDBJ databases">
        <title>The draft genome sequence of Lewinella nigricans NBRC 102662.</title>
        <authorList>
            <person name="Wang K."/>
        </authorList>
    </citation>
    <scope>NUCLEOTIDE SEQUENCE [LARGE SCALE GENOMIC DNA]</scope>
    <source>
        <strain evidence="1 2">NBRC 102662</strain>
    </source>
</reference>
<organism evidence="1 2">
    <name type="scientific">Flavilitoribacter nigricans (strain ATCC 23147 / DSM 23189 / NBRC 102662 / NCIMB 1420 / SS-2)</name>
    <name type="common">Lewinella nigricans</name>
    <dbReference type="NCBI Taxonomy" id="1122177"/>
    <lineage>
        <taxon>Bacteria</taxon>
        <taxon>Pseudomonadati</taxon>
        <taxon>Bacteroidota</taxon>
        <taxon>Saprospiria</taxon>
        <taxon>Saprospirales</taxon>
        <taxon>Lewinellaceae</taxon>
        <taxon>Flavilitoribacter</taxon>
    </lineage>
</organism>
<dbReference type="EMBL" id="PDUD01000001">
    <property type="protein sequence ID" value="PHN08339.1"/>
    <property type="molecule type" value="Genomic_DNA"/>
</dbReference>
<dbReference type="Pfam" id="PF07070">
    <property type="entry name" value="Spo0M"/>
    <property type="match status" value="1"/>
</dbReference>
<proteinExistence type="predicted"/>
<evidence type="ECO:0000313" key="2">
    <source>
        <dbReference type="Proteomes" id="UP000223913"/>
    </source>
</evidence>
<protein>
    <submittedName>
        <fullName evidence="1">Uncharacterized protein</fullName>
    </submittedName>
</protein>
<sequence>MIGKVKKWLGIEGVKLELVLPEEVNSKDGIIEGKLRFQSLNEQTVSSIKVALIERYTRGRGKEKLVDEYELGKREMEIEFNVPPEEILEVDFTLPFELVQSDVDEFGAKNFLFGGIARAARMMRGAKSEFRIEAEASVKGVALNPFDKKPINLV</sequence>
<evidence type="ECO:0000313" key="1">
    <source>
        <dbReference type="EMBL" id="PHN08339.1"/>
    </source>
</evidence>
<gene>
    <name evidence="1" type="ORF">CRP01_00040</name>
</gene>
<keyword evidence="2" id="KW-1185">Reference proteome</keyword>
<accession>A0A2D0NJF9</accession>
<comment type="caution">
    <text evidence="1">The sequence shown here is derived from an EMBL/GenBank/DDBJ whole genome shotgun (WGS) entry which is preliminary data.</text>
</comment>
<name>A0A2D0NJF9_FLAN2</name>
<dbReference type="AlphaFoldDB" id="A0A2D0NJF9"/>
<dbReference type="Proteomes" id="UP000223913">
    <property type="component" value="Unassembled WGS sequence"/>
</dbReference>